<proteinExistence type="predicted"/>
<accession>A0ABS2P0R4</accession>
<dbReference type="Proteomes" id="UP000737402">
    <property type="component" value="Unassembled WGS sequence"/>
</dbReference>
<comment type="caution">
    <text evidence="1">The sequence shown here is derived from an EMBL/GenBank/DDBJ whole genome shotgun (WGS) entry which is preliminary data.</text>
</comment>
<reference evidence="1 2" key="1">
    <citation type="submission" date="2021-01" db="EMBL/GenBank/DDBJ databases">
        <title>Genomic Encyclopedia of Type Strains, Phase IV (KMG-IV): sequencing the most valuable type-strain genomes for metagenomic binning, comparative biology and taxonomic classification.</title>
        <authorList>
            <person name="Goeker M."/>
        </authorList>
    </citation>
    <scope>NUCLEOTIDE SEQUENCE [LARGE SCALE GENOMIC DNA]</scope>
    <source>
        <strain evidence="1 2">DSM 25879</strain>
    </source>
</reference>
<evidence type="ECO:0000313" key="2">
    <source>
        <dbReference type="Proteomes" id="UP000737402"/>
    </source>
</evidence>
<protein>
    <submittedName>
        <fullName evidence="1">Uncharacterized protein</fullName>
    </submittedName>
</protein>
<dbReference type="RefSeq" id="WP_239582829.1">
    <property type="nucleotide sequence ID" value="NZ_JAFBED010000004.1"/>
</dbReference>
<organism evidence="1 2">
    <name type="scientific">Sutcliffiella tianshenii</name>
    <dbReference type="NCBI Taxonomy" id="1463404"/>
    <lineage>
        <taxon>Bacteria</taxon>
        <taxon>Bacillati</taxon>
        <taxon>Bacillota</taxon>
        <taxon>Bacilli</taxon>
        <taxon>Bacillales</taxon>
        <taxon>Bacillaceae</taxon>
        <taxon>Sutcliffiella</taxon>
    </lineage>
</organism>
<sequence>MANLMTATGFVRQHILKELKNGNMEVLKGLPPVLAMECGIAMQNELGDVKEASPINDKEVGKSMLSRMADTGIKEQLVKQKEQEEKEFMEKVALAKQITESVTNS</sequence>
<gene>
    <name evidence="1" type="ORF">JOC95_002041</name>
</gene>
<name>A0ABS2P0R4_9BACI</name>
<dbReference type="EMBL" id="JAFBED010000004">
    <property type="protein sequence ID" value="MBM7620188.1"/>
    <property type="molecule type" value="Genomic_DNA"/>
</dbReference>
<evidence type="ECO:0000313" key="1">
    <source>
        <dbReference type="EMBL" id="MBM7620188.1"/>
    </source>
</evidence>
<keyword evidence="2" id="KW-1185">Reference proteome</keyword>